<dbReference type="SMART" id="SM00248">
    <property type="entry name" value="ANK"/>
    <property type="match status" value="5"/>
</dbReference>
<feature type="region of interest" description="Disordered" evidence="4">
    <location>
        <begin position="209"/>
        <end position="248"/>
    </location>
</feature>
<feature type="domain" description="DUF3496" evidence="5">
    <location>
        <begin position="992"/>
        <end position="1092"/>
    </location>
</feature>
<dbReference type="SUPFAM" id="SSF48403">
    <property type="entry name" value="Ankyrin repeat"/>
    <property type="match status" value="1"/>
</dbReference>
<dbReference type="InterPro" id="IPR002110">
    <property type="entry name" value="Ankyrin_rpt"/>
</dbReference>
<feature type="repeat" description="ANK" evidence="2">
    <location>
        <begin position="111"/>
        <end position="143"/>
    </location>
</feature>
<sequence>MRRILGFRSPAPSPLMDSSEAGSNSRAERGAVAQPSLWDQLRDKEPSKLHKAASAGDVAKVQRLLLLGKSDLNDRDKLDRTALHLACANGHREVVTLLVERKCQLDLHDSENKTALVKAVQCQQEECAAILLAHGADPNVMDSYGNTALHYAASCDNLLLAETLLSHNADIEARNKDNLTPLLLAISENKQQMAEFLIKKKANIHAADKIQRLSSKPNSDDSGTTSNEDFNFQTKERTAKPVIGKRESDIDIIQSAPQDQKNNDNLTYDEKAHTATINCSPEKYLHFEPTTEVKDPVPDKAVGMNDVQISQSDFSVWNSTGLTLRDETHQSLKDLKVDDKCLVVSQPASLELGQMTLKNNIGIVFLYGSETPYDVCESQLSENKEKKEEMTSEKDQENREESANDYLQVEEGKTYKSGEVEVSENMCDAADQLIQQRQKEPMDNQLFPIVENEDSDSGPSLYIKEGKEKERKTPPPADFMIMPVIDESDSLTCSELQVTDDDSLGEIAKNSGRTVKKAPNEKDKVKKQIKFMDILDDSTQSSATISEDCVLPYTNYESFMLLIEQLGKDSKDSVNLLKIQDAVLSYERLIELKGNHCGLLAGKIEKMKNKVSGLQKELSETKEIRSQLELQKVEWDQELCSLRFALKQEEEKRRNAVFLYEKIKEQLRKTEEQYSKEVEVKQQLEFSLQTLNMDLRTLRSNFFQVAEKLNNVQRQLSEQKSARIFQEEILTSRLRKQKELEMIYEKMNSELQKTLDVLQDESEKRHLLLEEKNKELINECNTLKETLHKTENEKVEREATVKQLQEELADTLKKQTMLETSLAVTSCIKLEDKEDLKKKVDDLNAKLETSSSKCLCLTTQNQVLQQELLCMKKTLKKYQKIERNEQKLEEEVVNLKSHIEQRMVDLHQVEQYKVEIEERARQDVTEKLKEVNLFLQEQAASQEYLEQLREDNDALTRNQIELRIQDLESEVFTMKNSQADSYKRKKEIYVQQIANLESELSSMKSRENFHIIELEEYKQLYLEQHQEKMSLENKLKELHRTNESLREIINTHHMEQKQDRSLFSTPPARLESSCMANPKPNLMFQRNLSAKEDLAIPTPSPQHSNNNMEIYMTKMQQQLELNIVRELEEAAAELEPEVSASFLLSSTNKSHETQDLLLKTSQEYVDVLKKNYMI</sequence>
<dbReference type="Pfam" id="PF12796">
    <property type="entry name" value="Ank_2"/>
    <property type="match status" value="1"/>
</dbReference>
<feature type="coiled-coil region" evidence="3">
    <location>
        <begin position="938"/>
        <end position="1048"/>
    </location>
</feature>
<keyword evidence="2" id="KW-0040">ANK repeat</keyword>
<evidence type="ECO:0000313" key="7">
    <source>
        <dbReference type="Proteomes" id="UP001652624"/>
    </source>
</evidence>
<feature type="domain" description="CCDC144C-like coiled-coil" evidence="6">
    <location>
        <begin position="644"/>
        <end position="754"/>
    </location>
</feature>
<evidence type="ECO:0000259" key="5">
    <source>
        <dbReference type="Pfam" id="PF12001"/>
    </source>
</evidence>
<name>A0ABM3XKI5_ERIEU</name>
<dbReference type="PANTHER" id="PTHR24147">
    <property type="entry name" value="ANKYRIN REPEAT DOMAIN 36-RELATED"/>
    <property type="match status" value="1"/>
</dbReference>
<evidence type="ECO:0000256" key="1">
    <source>
        <dbReference type="ARBA" id="ARBA00023054"/>
    </source>
</evidence>
<dbReference type="InterPro" id="IPR050657">
    <property type="entry name" value="Ankyrin_repeat_domain"/>
</dbReference>
<evidence type="ECO:0000256" key="4">
    <source>
        <dbReference type="SAM" id="MobiDB-lite"/>
    </source>
</evidence>
<feature type="compositionally biased region" description="Polar residues" evidence="4">
    <location>
        <begin position="212"/>
        <end position="233"/>
    </location>
</feature>
<organism evidence="7 8">
    <name type="scientific">Erinaceus europaeus</name>
    <name type="common">Western European hedgehog</name>
    <dbReference type="NCBI Taxonomy" id="9365"/>
    <lineage>
        <taxon>Eukaryota</taxon>
        <taxon>Metazoa</taxon>
        <taxon>Chordata</taxon>
        <taxon>Craniata</taxon>
        <taxon>Vertebrata</taxon>
        <taxon>Euteleostomi</taxon>
        <taxon>Mammalia</taxon>
        <taxon>Eutheria</taxon>
        <taxon>Laurasiatheria</taxon>
        <taxon>Eulipotyphla</taxon>
        <taxon>Erinaceidae</taxon>
        <taxon>Erinaceinae</taxon>
        <taxon>Erinaceus</taxon>
    </lineage>
</organism>
<evidence type="ECO:0000256" key="3">
    <source>
        <dbReference type="SAM" id="Coils"/>
    </source>
</evidence>
<feature type="coiled-coil region" evidence="3">
    <location>
        <begin position="744"/>
        <end position="901"/>
    </location>
</feature>
<feature type="compositionally biased region" description="Basic and acidic residues" evidence="4">
    <location>
        <begin position="382"/>
        <end position="402"/>
    </location>
</feature>
<feature type="coiled-coil region" evidence="3">
    <location>
        <begin position="604"/>
        <end position="701"/>
    </location>
</feature>
<feature type="repeat" description="ANK" evidence="2">
    <location>
        <begin position="78"/>
        <end position="110"/>
    </location>
</feature>
<dbReference type="InterPro" id="IPR021885">
    <property type="entry name" value="DUF3496"/>
</dbReference>
<feature type="region of interest" description="Disordered" evidence="4">
    <location>
        <begin position="1"/>
        <end position="38"/>
    </location>
</feature>
<dbReference type="Pfam" id="PF00023">
    <property type="entry name" value="Ank"/>
    <property type="match status" value="2"/>
</dbReference>
<reference evidence="8" key="1">
    <citation type="submission" date="2025-08" db="UniProtKB">
        <authorList>
            <consortium name="RefSeq"/>
        </authorList>
    </citation>
    <scope>IDENTIFICATION</scope>
</reference>
<feature type="repeat" description="ANK" evidence="2">
    <location>
        <begin position="177"/>
        <end position="209"/>
    </location>
</feature>
<gene>
    <name evidence="8" type="primary">LOC103118619</name>
</gene>
<proteinExistence type="predicted"/>
<dbReference type="RefSeq" id="XP_060049326.1">
    <property type="nucleotide sequence ID" value="XM_060193343.1"/>
</dbReference>
<evidence type="ECO:0000256" key="2">
    <source>
        <dbReference type="PROSITE-ProRule" id="PRU00023"/>
    </source>
</evidence>
<feature type="compositionally biased region" description="Basic and acidic residues" evidence="4">
    <location>
        <begin position="234"/>
        <end position="248"/>
    </location>
</feature>
<feature type="region of interest" description="Disordered" evidence="4">
    <location>
        <begin position="380"/>
        <end position="404"/>
    </location>
</feature>
<feature type="domain" description="DUF3496" evidence="5">
    <location>
        <begin position="957"/>
        <end position="991"/>
    </location>
</feature>
<dbReference type="InterPro" id="IPR039497">
    <property type="entry name" value="CC144C-like_CC_dom"/>
</dbReference>
<evidence type="ECO:0000313" key="8">
    <source>
        <dbReference type="RefSeq" id="XP_060049326.1"/>
    </source>
</evidence>
<dbReference type="Pfam" id="PF14915">
    <property type="entry name" value="CCDC144C"/>
    <property type="match status" value="1"/>
</dbReference>
<dbReference type="Pfam" id="PF12001">
    <property type="entry name" value="DUF3496"/>
    <property type="match status" value="2"/>
</dbReference>
<keyword evidence="7" id="KW-1185">Reference proteome</keyword>
<dbReference type="Gene3D" id="1.25.40.20">
    <property type="entry name" value="Ankyrin repeat-containing domain"/>
    <property type="match status" value="1"/>
</dbReference>
<dbReference type="PANTHER" id="PTHR24147:SF53">
    <property type="entry name" value="ANKYRIN REPEAT DOMAIN 26"/>
    <property type="match status" value="1"/>
</dbReference>
<keyword evidence="1 3" id="KW-0175">Coiled coil</keyword>
<protein>
    <submittedName>
        <fullName evidence="8">Ankyrin repeat domain-containing protein 26-like isoform X2</fullName>
    </submittedName>
</protein>
<dbReference type="Proteomes" id="UP001652624">
    <property type="component" value="Chromosome 6"/>
</dbReference>
<dbReference type="GeneID" id="103118619"/>
<dbReference type="PROSITE" id="PS50297">
    <property type="entry name" value="ANK_REP_REGION"/>
    <property type="match status" value="3"/>
</dbReference>
<dbReference type="InterPro" id="IPR036770">
    <property type="entry name" value="Ankyrin_rpt-contain_sf"/>
</dbReference>
<dbReference type="PRINTS" id="PR01415">
    <property type="entry name" value="ANKYRIN"/>
</dbReference>
<accession>A0ABM3XKI5</accession>
<dbReference type="PROSITE" id="PS50088">
    <property type="entry name" value="ANK_REPEAT"/>
    <property type="match status" value="4"/>
</dbReference>
<feature type="repeat" description="ANK" evidence="2">
    <location>
        <begin position="144"/>
        <end position="176"/>
    </location>
</feature>
<evidence type="ECO:0000259" key="6">
    <source>
        <dbReference type="Pfam" id="PF14915"/>
    </source>
</evidence>